<feature type="compositionally biased region" description="Basic and acidic residues" evidence="7">
    <location>
        <begin position="98"/>
        <end position="108"/>
    </location>
</feature>
<dbReference type="InterPro" id="IPR036390">
    <property type="entry name" value="WH_DNA-bd_sf"/>
</dbReference>
<dbReference type="Gene3D" id="1.10.10.10">
    <property type="entry name" value="Winged helix-like DNA-binding domain superfamily/Winged helix DNA-binding domain"/>
    <property type="match status" value="1"/>
</dbReference>
<proteinExistence type="predicted"/>
<keyword evidence="4" id="KW-0158">Chromosome</keyword>
<dbReference type="FunFam" id="1.10.10.10:FF:000140">
    <property type="entry name" value="Histone H1.0"/>
    <property type="match status" value="1"/>
</dbReference>
<dbReference type="InterPro" id="IPR036388">
    <property type="entry name" value="WH-like_DNA-bd_sf"/>
</dbReference>
<gene>
    <name evidence="9" type="ORF">GEV33_000031</name>
</gene>
<dbReference type="GO" id="GO:0030527">
    <property type="term" value="F:structural constituent of chromatin"/>
    <property type="evidence" value="ECO:0007669"/>
    <property type="project" value="InterPro"/>
</dbReference>
<evidence type="ECO:0000256" key="7">
    <source>
        <dbReference type="SAM" id="MobiDB-lite"/>
    </source>
</evidence>
<feature type="compositionally biased region" description="Low complexity" evidence="7">
    <location>
        <begin position="321"/>
        <end position="331"/>
    </location>
</feature>
<keyword evidence="5" id="KW-0238">DNA-binding</keyword>
<evidence type="ECO:0000313" key="9">
    <source>
        <dbReference type="EMBL" id="KAH0822763.1"/>
    </source>
</evidence>
<accession>A0A8J6HZB3</accession>
<protein>
    <recommendedName>
        <fullName evidence="8">H15 domain-containing protein</fullName>
    </recommendedName>
</protein>
<keyword evidence="10" id="KW-1185">Reference proteome</keyword>
<dbReference type="SUPFAM" id="SSF46785">
    <property type="entry name" value="Winged helix' DNA-binding domain"/>
    <property type="match status" value="1"/>
</dbReference>
<evidence type="ECO:0000256" key="2">
    <source>
        <dbReference type="ARBA" id="ARBA00004123"/>
    </source>
</evidence>
<name>A0A8J6HZB3_TENMO</name>
<dbReference type="GO" id="GO:0030261">
    <property type="term" value="P:chromosome condensation"/>
    <property type="evidence" value="ECO:0007669"/>
    <property type="project" value="TreeGrafter"/>
</dbReference>
<dbReference type="GO" id="GO:0045910">
    <property type="term" value="P:negative regulation of DNA recombination"/>
    <property type="evidence" value="ECO:0007669"/>
    <property type="project" value="TreeGrafter"/>
</dbReference>
<feature type="region of interest" description="Disordered" evidence="7">
    <location>
        <begin position="210"/>
        <end position="230"/>
    </location>
</feature>
<dbReference type="AlphaFoldDB" id="A0A8J6HZB3"/>
<reference evidence="9" key="1">
    <citation type="journal article" date="2020" name="J Insects Food Feed">
        <title>The yellow mealworm (Tenebrio molitor) genome: a resource for the emerging insects as food and feed industry.</title>
        <authorList>
            <person name="Eriksson T."/>
            <person name="Andere A."/>
            <person name="Kelstrup H."/>
            <person name="Emery V."/>
            <person name="Picard C."/>
        </authorList>
    </citation>
    <scope>NUCLEOTIDE SEQUENCE</scope>
    <source>
        <strain evidence="9">Stoneville</strain>
        <tissue evidence="9">Whole head</tissue>
    </source>
</reference>
<feature type="region of interest" description="Disordered" evidence="7">
    <location>
        <begin position="98"/>
        <end position="131"/>
    </location>
</feature>
<dbReference type="GO" id="GO:0031492">
    <property type="term" value="F:nucleosomal DNA binding"/>
    <property type="evidence" value="ECO:0007669"/>
    <property type="project" value="TreeGrafter"/>
</dbReference>
<evidence type="ECO:0000256" key="5">
    <source>
        <dbReference type="ARBA" id="ARBA00023125"/>
    </source>
</evidence>
<dbReference type="InterPro" id="IPR005819">
    <property type="entry name" value="H1/H5"/>
</dbReference>
<dbReference type="SMART" id="SM00526">
    <property type="entry name" value="H15"/>
    <property type="match status" value="1"/>
</dbReference>
<evidence type="ECO:0000256" key="6">
    <source>
        <dbReference type="ARBA" id="ARBA00023242"/>
    </source>
</evidence>
<keyword evidence="6" id="KW-0539">Nucleus</keyword>
<dbReference type="PRINTS" id="PR00624">
    <property type="entry name" value="HISTONEH5"/>
</dbReference>
<sequence length="579" mass="63261">MWATRCRLEGVVLCSEQVLGTSVRVDRSDKNGDRTRTGAFQRGMAVAVVFRRTGDLPRRTFFDRRRRWKIQNFTPPTALLAPTTTRFPHLDRPKYVRHRSDDEDRLLSDDPLDGLSAVPKGPDGNGTRRRLVPFQLPPKTIDLNVGEAVRGILLSELPRFEHQVLSVLRPFRKRLATRRCRKIEKVARYSGKRWTNISANEIWIPGIDASTPHRRRKPSVPNRNRDDPDLGLVVGGAETSETEFGQLDHTVAMVIEERGRCHHAGNDSEACNFFDGGRGARSVFRPQWRLFYKDLENFFVQFSFTRCSKCTCMADVENQTASSVTTGSAATPQSHAKKEKKAKNPRAKPSHPPTSEMVNNAIKGLKERGGSSLQAIKKFVAANYKVDAEKVAPFIKKYLKGAVASGSLVQTKGKGASGSFKLASSTSGGAKVASASDKRKPASSAASKTKKSSAKRTAVATTSDKASSKTAKKQASPKAKKTAAEKKSAVAASAAAAKAKKSAASSAEKKTRAAPKPRSPSKAKKSNKAGEKGRFAEEEKVRNVDGYSTHVRSAVPRSDVIIVLPATGHAQMALFRATR</sequence>
<feature type="compositionally biased region" description="Basic and acidic residues" evidence="7">
    <location>
        <begin position="528"/>
        <end position="541"/>
    </location>
</feature>
<dbReference type="EMBL" id="JABDTM020000044">
    <property type="protein sequence ID" value="KAH0822763.1"/>
    <property type="molecule type" value="Genomic_DNA"/>
</dbReference>
<dbReference type="Pfam" id="PF00538">
    <property type="entry name" value="Linker_histone"/>
    <property type="match status" value="1"/>
</dbReference>
<feature type="compositionally biased region" description="Low complexity" evidence="7">
    <location>
        <begin position="455"/>
        <end position="477"/>
    </location>
</feature>
<evidence type="ECO:0000256" key="4">
    <source>
        <dbReference type="ARBA" id="ARBA00022454"/>
    </source>
</evidence>
<evidence type="ECO:0000256" key="3">
    <source>
        <dbReference type="ARBA" id="ARBA00004286"/>
    </source>
</evidence>
<reference evidence="9" key="2">
    <citation type="submission" date="2021-08" db="EMBL/GenBank/DDBJ databases">
        <authorList>
            <person name="Eriksson T."/>
        </authorList>
    </citation>
    <scope>NUCLEOTIDE SEQUENCE</scope>
    <source>
        <strain evidence="9">Stoneville</strain>
        <tissue evidence="9">Whole head</tissue>
    </source>
</reference>
<comment type="function">
    <text evidence="1">Histones H1 are necessary for the condensation of nucleosome chains into higher-order structures.</text>
</comment>
<feature type="domain" description="H15" evidence="8">
    <location>
        <begin position="350"/>
        <end position="424"/>
    </location>
</feature>
<comment type="subcellular location">
    <subcellularLocation>
        <location evidence="3">Chromosome</location>
    </subcellularLocation>
    <subcellularLocation>
        <location evidence="2">Nucleus</location>
    </subcellularLocation>
</comment>
<evidence type="ECO:0000259" key="8">
    <source>
        <dbReference type="PROSITE" id="PS51504"/>
    </source>
</evidence>
<dbReference type="PANTHER" id="PTHR11467">
    <property type="entry name" value="HISTONE H1"/>
    <property type="match status" value="1"/>
</dbReference>
<dbReference type="GO" id="GO:0005634">
    <property type="term" value="C:nucleus"/>
    <property type="evidence" value="ECO:0007669"/>
    <property type="project" value="UniProtKB-SubCell"/>
</dbReference>
<dbReference type="InterPro" id="IPR005818">
    <property type="entry name" value="Histone_H1/H5_H15"/>
</dbReference>
<dbReference type="PROSITE" id="PS51504">
    <property type="entry name" value="H15"/>
    <property type="match status" value="1"/>
</dbReference>
<evidence type="ECO:0000256" key="1">
    <source>
        <dbReference type="ARBA" id="ARBA00002809"/>
    </source>
</evidence>
<feature type="region of interest" description="Disordered" evidence="7">
    <location>
        <begin position="410"/>
        <end position="541"/>
    </location>
</feature>
<dbReference type="GO" id="GO:0006334">
    <property type="term" value="P:nucleosome assembly"/>
    <property type="evidence" value="ECO:0007669"/>
    <property type="project" value="InterPro"/>
</dbReference>
<feature type="compositionally biased region" description="Low complexity" evidence="7">
    <location>
        <begin position="489"/>
        <end position="506"/>
    </location>
</feature>
<comment type="caution">
    <text evidence="9">The sequence shown here is derived from an EMBL/GenBank/DDBJ whole genome shotgun (WGS) entry which is preliminary data.</text>
</comment>
<feature type="compositionally biased region" description="Basic residues" evidence="7">
    <location>
        <begin position="335"/>
        <end position="349"/>
    </location>
</feature>
<dbReference type="CDD" id="cd00073">
    <property type="entry name" value="H15"/>
    <property type="match status" value="1"/>
</dbReference>
<organism evidence="9 10">
    <name type="scientific">Tenebrio molitor</name>
    <name type="common">Yellow mealworm beetle</name>
    <dbReference type="NCBI Taxonomy" id="7067"/>
    <lineage>
        <taxon>Eukaryota</taxon>
        <taxon>Metazoa</taxon>
        <taxon>Ecdysozoa</taxon>
        <taxon>Arthropoda</taxon>
        <taxon>Hexapoda</taxon>
        <taxon>Insecta</taxon>
        <taxon>Pterygota</taxon>
        <taxon>Neoptera</taxon>
        <taxon>Endopterygota</taxon>
        <taxon>Coleoptera</taxon>
        <taxon>Polyphaga</taxon>
        <taxon>Cucujiformia</taxon>
        <taxon>Tenebrionidae</taxon>
        <taxon>Tenebrio</taxon>
    </lineage>
</organism>
<evidence type="ECO:0000313" key="10">
    <source>
        <dbReference type="Proteomes" id="UP000719412"/>
    </source>
</evidence>
<feature type="region of interest" description="Disordered" evidence="7">
    <location>
        <begin position="321"/>
        <end position="358"/>
    </location>
</feature>
<dbReference type="PANTHER" id="PTHR11467:SF20">
    <property type="entry name" value="H15 DOMAIN-CONTAINING PROTEIN-RELATED"/>
    <property type="match status" value="1"/>
</dbReference>
<dbReference type="GO" id="GO:0003690">
    <property type="term" value="F:double-stranded DNA binding"/>
    <property type="evidence" value="ECO:0007669"/>
    <property type="project" value="TreeGrafter"/>
</dbReference>
<feature type="compositionally biased region" description="Basic residues" evidence="7">
    <location>
        <begin position="512"/>
        <end position="527"/>
    </location>
</feature>
<dbReference type="GO" id="GO:0000786">
    <property type="term" value="C:nucleosome"/>
    <property type="evidence" value="ECO:0007669"/>
    <property type="project" value="InterPro"/>
</dbReference>
<dbReference type="Proteomes" id="UP000719412">
    <property type="component" value="Unassembled WGS sequence"/>
</dbReference>